<evidence type="ECO:0000313" key="1">
    <source>
        <dbReference type="EMBL" id="KAJ1188998.1"/>
    </source>
</evidence>
<protein>
    <submittedName>
        <fullName evidence="1">Uncharacterized protein</fullName>
    </submittedName>
</protein>
<evidence type="ECO:0000313" key="2">
    <source>
        <dbReference type="Proteomes" id="UP001066276"/>
    </source>
</evidence>
<dbReference type="AlphaFoldDB" id="A0AAV7UJN7"/>
<comment type="caution">
    <text evidence="1">The sequence shown here is derived from an EMBL/GenBank/DDBJ whole genome shotgun (WGS) entry which is preliminary data.</text>
</comment>
<dbReference type="Proteomes" id="UP001066276">
    <property type="component" value="Chromosome 3_1"/>
</dbReference>
<keyword evidence="2" id="KW-1185">Reference proteome</keyword>
<sequence length="93" mass="10642">MLQSIRGRLRLLEGELSQLEQEHCDTADTSTLGHIRVKVQEYQETSPSEIRHMGKYAVAQTYGKGDRPNKMTAADGRVLNDPEDIAARFREYY</sequence>
<reference evidence="1" key="1">
    <citation type="journal article" date="2022" name="bioRxiv">
        <title>Sequencing and chromosome-scale assembly of the giantPleurodeles waltlgenome.</title>
        <authorList>
            <person name="Brown T."/>
            <person name="Elewa A."/>
            <person name="Iarovenko S."/>
            <person name="Subramanian E."/>
            <person name="Araus A.J."/>
            <person name="Petzold A."/>
            <person name="Susuki M."/>
            <person name="Suzuki K.-i.T."/>
            <person name="Hayashi T."/>
            <person name="Toyoda A."/>
            <person name="Oliveira C."/>
            <person name="Osipova E."/>
            <person name="Leigh N.D."/>
            <person name="Simon A."/>
            <person name="Yun M.H."/>
        </authorList>
    </citation>
    <scope>NUCLEOTIDE SEQUENCE</scope>
    <source>
        <strain evidence="1">20211129_DDA</strain>
        <tissue evidence="1">Liver</tissue>
    </source>
</reference>
<accession>A0AAV7UJN7</accession>
<proteinExistence type="predicted"/>
<organism evidence="1 2">
    <name type="scientific">Pleurodeles waltl</name>
    <name type="common">Iberian ribbed newt</name>
    <dbReference type="NCBI Taxonomy" id="8319"/>
    <lineage>
        <taxon>Eukaryota</taxon>
        <taxon>Metazoa</taxon>
        <taxon>Chordata</taxon>
        <taxon>Craniata</taxon>
        <taxon>Vertebrata</taxon>
        <taxon>Euteleostomi</taxon>
        <taxon>Amphibia</taxon>
        <taxon>Batrachia</taxon>
        <taxon>Caudata</taxon>
        <taxon>Salamandroidea</taxon>
        <taxon>Salamandridae</taxon>
        <taxon>Pleurodelinae</taxon>
        <taxon>Pleurodeles</taxon>
    </lineage>
</organism>
<gene>
    <name evidence="1" type="ORF">NDU88_005751</name>
</gene>
<name>A0AAV7UJN7_PLEWA</name>
<dbReference type="EMBL" id="JANPWB010000005">
    <property type="protein sequence ID" value="KAJ1188998.1"/>
    <property type="molecule type" value="Genomic_DNA"/>
</dbReference>